<reference evidence="1" key="1">
    <citation type="submission" date="2018-05" db="EMBL/GenBank/DDBJ databases">
        <authorList>
            <person name="Lanie J.A."/>
            <person name="Ng W.-L."/>
            <person name="Kazmierczak K.M."/>
            <person name="Andrzejewski T.M."/>
            <person name="Davidsen T.M."/>
            <person name="Wayne K.J."/>
            <person name="Tettelin H."/>
            <person name="Glass J.I."/>
            <person name="Rusch D."/>
            <person name="Podicherti R."/>
            <person name="Tsui H.-C.T."/>
            <person name="Winkler M.E."/>
        </authorList>
    </citation>
    <scope>NUCLEOTIDE SEQUENCE</scope>
</reference>
<gene>
    <name evidence="1" type="ORF">METZ01_LOCUS359677</name>
</gene>
<organism evidence="1">
    <name type="scientific">marine metagenome</name>
    <dbReference type="NCBI Taxonomy" id="408172"/>
    <lineage>
        <taxon>unclassified sequences</taxon>
        <taxon>metagenomes</taxon>
        <taxon>ecological metagenomes</taxon>
    </lineage>
</organism>
<sequence length="39" mass="4340">MSDEFIAKIPKSALQWFYSSRSMSAVRIPDGTNKLGPPL</sequence>
<dbReference type="AlphaFoldDB" id="A0A382SAD8"/>
<dbReference type="EMBL" id="UINC01127599">
    <property type="protein sequence ID" value="SVD06823.1"/>
    <property type="molecule type" value="Genomic_DNA"/>
</dbReference>
<name>A0A382SAD8_9ZZZZ</name>
<protein>
    <submittedName>
        <fullName evidence="1">Uncharacterized protein</fullName>
    </submittedName>
</protein>
<proteinExistence type="predicted"/>
<evidence type="ECO:0000313" key="1">
    <source>
        <dbReference type="EMBL" id="SVD06823.1"/>
    </source>
</evidence>
<feature type="non-terminal residue" evidence="1">
    <location>
        <position position="39"/>
    </location>
</feature>
<accession>A0A382SAD8</accession>